<reference evidence="2" key="1">
    <citation type="journal article" date="2015" name="Genome">
        <title>Whole Genome Sequence of the Non-Microcystin-Producing Microcystis aeruginosa Strain NIES-44.</title>
        <authorList>
            <person name="Okano K."/>
            <person name="Miyata N."/>
            <person name="Ozaki Y."/>
        </authorList>
    </citation>
    <scope>NUCLEOTIDE SEQUENCE [LARGE SCALE GENOMIC DNA]</scope>
    <source>
        <strain evidence="2">NIES-44</strain>
    </source>
</reference>
<accession>A0A0A1VQ03</accession>
<protein>
    <submittedName>
        <fullName evidence="1">Uncharacterized protein</fullName>
    </submittedName>
</protein>
<sequence length="409" mass="47240">MAPDDYLFNNQDWHAFESAHREALIRKIDEYDSERLLNTSPSDLASYFEEKFWIEPVVLREDDIAADQREVQVERRDTFRDIRDRSKPFKVKGTRVEIDVPFDGEPKLFRIQPTSYTLNPPQGEVDNGILRLKLEGTNLNPEEVKVQIDRTLTTIRGYLQTLANDVGKLNRQLRSLAEKAISHRRDKLLADRNLVASLGFPLRERPDSSRTYTAPEVRRKLVPAPPPARSDAFEPEPSLADVDYEHILGVLQNMAHVMERSPKAFETMDEEALRTHFLVQLNGHYEGQATGETFNYEGKTDILIRSKGKNIFIAECKYWGGPKKLIDTIGQILDYTSWRDTKTAVLLFNRNKDFSKVLESAREATKTHPSYKREIDRSNETEFRFIFANKDDPNRELILTLLAFDVPTP</sequence>
<proteinExistence type="predicted"/>
<organism evidence="1 2">
    <name type="scientific">Microcystis aeruginosa NIES-44</name>
    <dbReference type="NCBI Taxonomy" id="449439"/>
    <lineage>
        <taxon>Bacteria</taxon>
        <taxon>Bacillati</taxon>
        <taxon>Cyanobacteriota</taxon>
        <taxon>Cyanophyceae</taxon>
        <taxon>Oscillatoriophycideae</taxon>
        <taxon>Chroococcales</taxon>
        <taxon>Microcystaceae</taxon>
        <taxon>Microcystis</taxon>
    </lineage>
</organism>
<name>A0A0A1VQ03_MICAE</name>
<evidence type="ECO:0000313" key="1">
    <source>
        <dbReference type="EMBL" id="GAL91528.1"/>
    </source>
</evidence>
<gene>
    <name evidence="1" type="ORF">N44_01536</name>
</gene>
<dbReference type="EMBL" id="BBPA01000003">
    <property type="protein sequence ID" value="GAL91528.1"/>
    <property type="molecule type" value="Genomic_DNA"/>
</dbReference>
<evidence type="ECO:0000313" key="2">
    <source>
        <dbReference type="Proteomes" id="UP000030321"/>
    </source>
</evidence>
<dbReference type="RefSeq" id="WP_052426668.1">
    <property type="nucleotide sequence ID" value="NZ_BBPA01000003.1"/>
</dbReference>
<dbReference type="Proteomes" id="UP000030321">
    <property type="component" value="Unassembled WGS sequence"/>
</dbReference>
<comment type="caution">
    <text evidence="1">The sequence shown here is derived from an EMBL/GenBank/DDBJ whole genome shotgun (WGS) entry which is preliminary data.</text>
</comment>
<dbReference type="AlphaFoldDB" id="A0A0A1VQ03"/>